<dbReference type="PANTHER" id="PTHR13847">
    <property type="entry name" value="SARCOSINE DEHYDROGENASE-RELATED"/>
    <property type="match status" value="1"/>
</dbReference>
<accession>A0ABQ5MYT2</accession>
<feature type="domain" description="FAD dependent oxidoreductase" evidence="1">
    <location>
        <begin position="37"/>
        <end position="400"/>
    </location>
</feature>
<sequence length="468" mass="50723">MTAVSAEPLNGHLGFWMANLQPEHLSQPRFEGEDTIDLAIIGGGLTGLWAAYFAKSLDPSLSIAVLEAERIGYGASGRNGGWASALVPGNRARFARAAAEGKSASIALQQEFIRSVDGMLDTLGGEGIQADQHKGGTLSAAHTEAGLQRLLDKRQADLSYGYAPEQVQVLDRQEFKNLINIDDVHGGLFYPDVARIDPAKLVHGLAGVLESKGVRLYESSRVLSVENGTVTLEAGRVRAPMAFICTEGYSAPLLGPRRLIPINSSMIVTQRLDDRDWEHIGWNGLQCLNDSAHAFIYAQRTADSRIAIGGRGMPYRFASGTGGHGRTSEATVRQLLQKLHRFFPGIEFRAEHAWSGVLGVTRDWNASVTWDPGSGVGASVGYAGHGVTSAFVGARTLAELALGHKTERTQLPWVGYRSRSWEPEPIRWLGVHAMYRLFGIADAWEEWRGSAKTSALAKFGSRLAGLHE</sequence>
<dbReference type="SUPFAM" id="SSF51905">
    <property type="entry name" value="FAD/NAD(P)-binding domain"/>
    <property type="match status" value="1"/>
</dbReference>
<dbReference type="EMBL" id="BRVS01000027">
    <property type="protein sequence ID" value="GLB69123.1"/>
    <property type="molecule type" value="Genomic_DNA"/>
</dbReference>
<dbReference type="Pfam" id="PF01266">
    <property type="entry name" value="DAO"/>
    <property type="match status" value="1"/>
</dbReference>
<protein>
    <submittedName>
        <fullName evidence="2">FAD-dependent oxidoreductase</fullName>
    </submittedName>
</protein>
<evidence type="ECO:0000259" key="1">
    <source>
        <dbReference type="Pfam" id="PF01266"/>
    </source>
</evidence>
<keyword evidence="3" id="KW-1185">Reference proteome</keyword>
<dbReference type="InterPro" id="IPR006076">
    <property type="entry name" value="FAD-dep_OxRdtase"/>
</dbReference>
<dbReference type="PANTHER" id="PTHR13847:SF285">
    <property type="entry name" value="FAD DEPENDENT OXIDOREDUCTASE DOMAIN-CONTAINING PROTEIN"/>
    <property type="match status" value="1"/>
</dbReference>
<dbReference type="Proteomes" id="UP001209654">
    <property type="component" value="Unassembled WGS sequence"/>
</dbReference>
<dbReference type="RefSeq" id="WP_264797210.1">
    <property type="nucleotide sequence ID" value="NZ_BRVS01000027.1"/>
</dbReference>
<evidence type="ECO:0000313" key="3">
    <source>
        <dbReference type="Proteomes" id="UP001209654"/>
    </source>
</evidence>
<organism evidence="2 3">
    <name type="scientific">Arthrobacter mangrovi</name>
    <dbReference type="NCBI Taxonomy" id="2966350"/>
    <lineage>
        <taxon>Bacteria</taxon>
        <taxon>Bacillati</taxon>
        <taxon>Actinomycetota</taxon>
        <taxon>Actinomycetes</taxon>
        <taxon>Micrococcales</taxon>
        <taxon>Micrococcaceae</taxon>
        <taxon>Arthrobacter</taxon>
    </lineage>
</organism>
<reference evidence="2 3" key="1">
    <citation type="journal article" date="2023" name="Int. J. Syst. Evol. Microbiol.">
        <title>Arthrobacter mangrovi sp. nov., an actinobacterium isolated from the rhizosphere of a mangrove.</title>
        <authorList>
            <person name="Hamada M."/>
            <person name="Saitou S."/>
            <person name="Enomoto N."/>
            <person name="Nanri K."/>
            <person name="Hidaka K."/>
            <person name="Miura T."/>
            <person name="Tamura T."/>
        </authorList>
    </citation>
    <scope>NUCLEOTIDE SEQUENCE [LARGE SCALE GENOMIC DNA]</scope>
    <source>
        <strain evidence="2 3">NBRC 112813</strain>
    </source>
</reference>
<dbReference type="InterPro" id="IPR036188">
    <property type="entry name" value="FAD/NAD-bd_sf"/>
</dbReference>
<proteinExistence type="predicted"/>
<gene>
    <name evidence="2" type="ORF">AHIS1636_35660</name>
</gene>
<comment type="caution">
    <text evidence="2">The sequence shown here is derived from an EMBL/GenBank/DDBJ whole genome shotgun (WGS) entry which is preliminary data.</text>
</comment>
<dbReference type="Gene3D" id="3.30.9.10">
    <property type="entry name" value="D-Amino Acid Oxidase, subunit A, domain 2"/>
    <property type="match status" value="1"/>
</dbReference>
<name>A0ABQ5MYT2_9MICC</name>
<evidence type="ECO:0000313" key="2">
    <source>
        <dbReference type="EMBL" id="GLB69123.1"/>
    </source>
</evidence>
<dbReference type="Gene3D" id="3.50.50.60">
    <property type="entry name" value="FAD/NAD(P)-binding domain"/>
    <property type="match status" value="1"/>
</dbReference>